<reference evidence="1 2" key="1">
    <citation type="submission" date="2016-08" db="EMBL/GenBank/DDBJ databases">
        <title>Genomes of anaerobic fungi encode conserved fungal cellulosomes for biomass hydrolysis.</title>
        <authorList>
            <consortium name="DOE Joint Genome Institute"/>
            <person name="Haitjema C.H."/>
            <person name="Gilmore S.P."/>
            <person name="Henske J.K."/>
            <person name="Solomon K.V."/>
            <person name="De Groot R."/>
            <person name="Kuo A."/>
            <person name="Mondo S.J."/>
            <person name="Salamov A.A."/>
            <person name="Labutti K."/>
            <person name="Zhao Z."/>
            <person name="Chiniquy J."/>
            <person name="Barry K."/>
            <person name="Brewer H.M."/>
            <person name="Purvine S.O."/>
            <person name="Wright A.T."/>
            <person name="Boxma B."/>
            <person name="Van Alen T."/>
            <person name="Hackstein J.H."/>
            <person name="Baker S.E."/>
            <person name="Grigoriev I.V."/>
            <person name="O'Malley M.A."/>
        </authorList>
    </citation>
    <scope>NUCLEOTIDE SEQUENCE [LARGE SCALE GENOMIC DNA]</scope>
    <source>
        <strain evidence="2">finn</strain>
    </source>
</reference>
<protein>
    <submittedName>
        <fullName evidence="1">Uncharacterized protein</fullName>
    </submittedName>
</protein>
<sequence>MNSIYVIPRPSTSQIIPVKVSKYTLEEILKFYGCQSFIAQEVSEIVFKSLNPNNSIISQEQLFAIIFQHISEKIDTGTSLIKKELEVSFKIKTLQQSVCILLGGTSGCG</sequence>
<dbReference type="Proteomes" id="UP000193719">
    <property type="component" value="Unassembled WGS sequence"/>
</dbReference>
<proteinExistence type="predicted"/>
<name>A0A1Y1VAJ5_9FUNG</name>
<evidence type="ECO:0000313" key="1">
    <source>
        <dbReference type="EMBL" id="ORX50705.1"/>
    </source>
</evidence>
<dbReference type="AlphaFoldDB" id="A0A1Y1VAJ5"/>
<gene>
    <name evidence="1" type="ORF">BCR36DRAFT_370191</name>
</gene>
<accession>A0A1Y1VAJ5</accession>
<keyword evidence="2" id="KW-1185">Reference proteome</keyword>
<dbReference type="STRING" id="1754191.A0A1Y1VAJ5"/>
<evidence type="ECO:0000313" key="2">
    <source>
        <dbReference type="Proteomes" id="UP000193719"/>
    </source>
</evidence>
<dbReference type="EMBL" id="MCFH01000020">
    <property type="protein sequence ID" value="ORX50705.1"/>
    <property type="molecule type" value="Genomic_DNA"/>
</dbReference>
<organism evidence="1 2">
    <name type="scientific">Piromyces finnis</name>
    <dbReference type="NCBI Taxonomy" id="1754191"/>
    <lineage>
        <taxon>Eukaryota</taxon>
        <taxon>Fungi</taxon>
        <taxon>Fungi incertae sedis</taxon>
        <taxon>Chytridiomycota</taxon>
        <taxon>Chytridiomycota incertae sedis</taxon>
        <taxon>Neocallimastigomycetes</taxon>
        <taxon>Neocallimastigales</taxon>
        <taxon>Neocallimastigaceae</taxon>
        <taxon>Piromyces</taxon>
    </lineage>
</organism>
<dbReference type="OrthoDB" id="10263927at2759"/>
<reference evidence="1 2" key="2">
    <citation type="submission" date="2016-08" db="EMBL/GenBank/DDBJ databases">
        <title>Pervasive Adenine N6-methylation of Active Genes in Fungi.</title>
        <authorList>
            <consortium name="DOE Joint Genome Institute"/>
            <person name="Mondo S.J."/>
            <person name="Dannebaum R.O."/>
            <person name="Kuo R.C."/>
            <person name="Labutti K."/>
            <person name="Haridas S."/>
            <person name="Kuo A."/>
            <person name="Salamov A."/>
            <person name="Ahrendt S.R."/>
            <person name="Lipzen A."/>
            <person name="Sullivan W."/>
            <person name="Andreopoulos W.B."/>
            <person name="Clum A."/>
            <person name="Lindquist E."/>
            <person name="Daum C."/>
            <person name="Ramamoorthy G.K."/>
            <person name="Gryganskyi A."/>
            <person name="Culley D."/>
            <person name="Magnuson J.K."/>
            <person name="James T.Y."/>
            <person name="O'Malley M.A."/>
            <person name="Stajich J.E."/>
            <person name="Spatafora J.W."/>
            <person name="Visel A."/>
            <person name="Grigoriev I.V."/>
        </authorList>
    </citation>
    <scope>NUCLEOTIDE SEQUENCE [LARGE SCALE GENOMIC DNA]</scope>
    <source>
        <strain evidence="2">finn</strain>
    </source>
</reference>
<comment type="caution">
    <text evidence="1">The sequence shown here is derived from an EMBL/GenBank/DDBJ whole genome shotgun (WGS) entry which is preliminary data.</text>
</comment>